<evidence type="ECO:0008006" key="5">
    <source>
        <dbReference type="Google" id="ProtNLM"/>
    </source>
</evidence>
<feature type="domain" description="DNA/RNA non-specific endonuclease/pyrophosphatase/phosphodiesterase" evidence="2">
    <location>
        <begin position="65"/>
        <end position="275"/>
    </location>
</feature>
<dbReference type="SMART" id="SM00477">
    <property type="entry name" value="NUC"/>
    <property type="match status" value="1"/>
</dbReference>
<dbReference type="Proteomes" id="UP001500552">
    <property type="component" value="Unassembled WGS sequence"/>
</dbReference>
<organism evidence="3 4">
    <name type="scientific">Pontibacter saemangeumensis</name>
    <dbReference type="NCBI Taxonomy" id="1084525"/>
    <lineage>
        <taxon>Bacteria</taxon>
        <taxon>Pseudomonadati</taxon>
        <taxon>Bacteroidota</taxon>
        <taxon>Cytophagia</taxon>
        <taxon>Cytophagales</taxon>
        <taxon>Hymenobacteraceae</taxon>
        <taxon>Pontibacter</taxon>
    </lineage>
</organism>
<sequence length="290" mass="32174">MLPSATLMLRRHYRCLLFLFLVLSGCQDPEVAPQQTLTLEEEQLLLGNPSNATADEGNPDNYLLLKAQYALSYSRERSTPNWVSWHVGRDWLGAADRQDDFRSDPRLPGGWYRVTASSYTGSGFDRGHNAPSADRTRSEEDNSATFLMTNMIPQAPRNNQETWANLEDYTRELVREGLEVYVVMGSYGEGGTGSKGSAKTIDQGRVTVPARIWKVLVVLEAGEDDLERISTGTRVIAVDTPNSNSVRPDWGSYRTTVDALEQATGYDLLSAVPLQVQLALESRVDLGPTQ</sequence>
<comment type="caution">
    <text evidence="3">The sequence shown here is derived from an EMBL/GenBank/DDBJ whole genome shotgun (WGS) entry which is preliminary data.</text>
</comment>
<dbReference type="InterPro" id="IPR044929">
    <property type="entry name" value="DNA/RNA_non-sp_Endonuclease_sf"/>
</dbReference>
<dbReference type="PANTHER" id="PTHR13966:SF5">
    <property type="entry name" value="ENDONUCLEASE G, MITOCHONDRIAL"/>
    <property type="match status" value="1"/>
</dbReference>
<feature type="domain" description="ENPP1-3/EXOG-like endonuclease/phosphodiesterase" evidence="1">
    <location>
        <begin position="66"/>
        <end position="275"/>
    </location>
</feature>
<dbReference type="Pfam" id="PF01223">
    <property type="entry name" value="Endonuclease_NS"/>
    <property type="match status" value="1"/>
</dbReference>
<dbReference type="SUPFAM" id="SSF54060">
    <property type="entry name" value="His-Me finger endonucleases"/>
    <property type="match status" value="1"/>
</dbReference>
<reference evidence="4" key="1">
    <citation type="journal article" date="2019" name="Int. J. Syst. Evol. Microbiol.">
        <title>The Global Catalogue of Microorganisms (GCM) 10K type strain sequencing project: providing services to taxonomists for standard genome sequencing and annotation.</title>
        <authorList>
            <consortium name="The Broad Institute Genomics Platform"/>
            <consortium name="The Broad Institute Genome Sequencing Center for Infectious Disease"/>
            <person name="Wu L."/>
            <person name="Ma J."/>
        </authorList>
    </citation>
    <scope>NUCLEOTIDE SEQUENCE [LARGE SCALE GENOMIC DNA]</scope>
    <source>
        <strain evidence="4">JCM 17926</strain>
    </source>
</reference>
<evidence type="ECO:0000313" key="4">
    <source>
        <dbReference type="Proteomes" id="UP001500552"/>
    </source>
</evidence>
<dbReference type="InterPro" id="IPR001604">
    <property type="entry name" value="Endo_G_ENPP1-like_dom"/>
</dbReference>
<evidence type="ECO:0000259" key="1">
    <source>
        <dbReference type="SMART" id="SM00477"/>
    </source>
</evidence>
<dbReference type="EMBL" id="BAABHC010000035">
    <property type="protein sequence ID" value="GAA4443349.1"/>
    <property type="molecule type" value="Genomic_DNA"/>
</dbReference>
<dbReference type="InterPro" id="IPR044925">
    <property type="entry name" value="His-Me_finger_sf"/>
</dbReference>
<gene>
    <name evidence="3" type="ORF">GCM10023188_43960</name>
</gene>
<dbReference type="InterPro" id="IPR040255">
    <property type="entry name" value="Non-specific_endonuclease"/>
</dbReference>
<accession>A0ABP8M4Q7</accession>
<dbReference type="InterPro" id="IPR020821">
    <property type="entry name" value="ENPP1-3/EXOG-like_nuc-like"/>
</dbReference>
<keyword evidence="4" id="KW-1185">Reference proteome</keyword>
<proteinExistence type="predicted"/>
<dbReference type="CDD" id="cd00091">
    <property type="entry name" value="NUC"/>
    <property type="match status" value="1"/>
</dbReference>
<evidence type="ECO:0000313" key="3">
    <source>
        <dbReference type="EMBL" id="GAA4443349.1"/>
    </source>
</evidence>
<name>A0ABP8M4Q7_9BACT</name>
<dbReference type="PANTHER" id="PTHR13966">
    <property type="entry name" value="ENDONUCLEASE RELATED"/>
    <property type="match status" value="1"/>
</dbReference>
<dbReference type="SMART" id="SM00892">
    <property type="entry name" value="Endonuclease_NS"/>
    <property type="match status" value="1"/>
</dbReference>
<evidence type="ECO:0000259" key="2">
    <source>
        <dbReference type="SMART" id="SM00892"/>
    </source>
</evidence>
<protein>
    <recommendedName>
        <fullName evidence="5">Endonuclease G</fullName>
    </recommendedName>
</protein>
<dbReference type="Gene3D" id="3.40.570.10">
    <property type="entry name" value="Extracellular Endonuclease, subunit A"/>
    <property type="match status" value="1"/>
</dbReference>